<dbReference type="InterPro" id="IPR001660">
    <property type="entry name" value="SAM"/>
</dbReference>
<dbReference type="SUPFAM" id="SSF47769">
    <property type="entry name" value="SAM/Pointed domain"/>
    <property type="match status" value="1"/>
</dbReference>
<reference evidence="5" key="1">
    <citation type="submission" date="2016-06" db="UniProtKB">
        <authorList>
            <consortium name="WormBaseParasite"/>
        </authorList>
    </citation>
    <scope>IDENTIFICATION</scope>
</reference>
<feature type="domain" description="SAM" evidence="2">
    <location>
        <begin position="101"/>
        <end position="152"/>
    </location>
</feature>
<dbReference type="OrthoDB" id="10047268at2759"/>
<proteinExistence type="predicted"/>
<reference evidence="3 4" key="2">
    <citation type="submission" date="2018-11" db="EMBL/GenBank/DDBJ databases">
        <authorList>
            <consortium name="Pathogen Informatics"/>
        </authorList>
    </citation>
    <scope>NUCLEOTIDE SEQUENCE [LARGE SCALE GENOMIC DNA]</scope>
    <source>
        <strain evidence="3 4">Egypt</strain>
    </source>
</reference>
<evidence type="ECO:0000256" key="1">
    <source>
        <dbReference type="SAM" id="MobiDB-lite"/>
    </source>
</evidence>
<evidence type="ECO:0000259" key="2">
    <source>
        <dbReference type="Pfam" id="PF07647"/>
    </source>
</evidence>
<evidence type="ECO:0000313" key="3">
    <source>
        <dbReference type="EMBL" id="VDP86039.1"/>
    </source>
</evidence>
<feature type="compositionally biased region" description="Polar residues" evidence="1">
    <location>
        <begin position="21"/>
        <end position="39"/>
    </location>
</feature>
<dbReference type="EMBL" id="UZAN01048045">
    <property type="protein sequence ID" value="VDP86039.1"/>
    <property type="molecule type" value="Genomic_DNA"/>
</dbReference>
<evidence type="ECO:0000313" key="5">
    <source>
        <dbReference type="WBParaSite" id="ECPE_0000986701-mRNA-1"/>
    </source>
</evidence>
<sequence>MTIQSIGQGSIQNNRRDLTSPYHSDVSQSAPSSPTTDTYETIPLVDPFTSTWTRPGGRNAFETHAGEYTYDDTPAGFDSTGLTADGRDERNPGMTIQLIRLLQRLGIQSVWPCLREHNITELHRLSQLTRRDLIDMGVLDAETRATLMTAARILTDSVLGKLDTQAMSVQSK</sequence>
<dbReference type="Pfam" id="PF07647">
    <property type="entry name" value="SAM_2"/>
    <property type="match status" value="1"/>
</dbReference>
<feature type="region of interest" description="Disordered" evidence="1">
    <location>
        <begin position="1"/>
        <end position="42"/>
    </location>
</feature>
<feature type="compositionally biased region" description="Polar residues" evidence="1">
    <location>
        <begin position="1"/>
        <end position="13"/>
    </location>
</feature>
<gene>
    <name evidence="3" type="ORF">ECPE_LOCUS9836</name>
</gene>
<protein>
    <submittedName>
        <fullName evidence="5">SAM domain-containing protein</fullName>
    </submittedName>
</protein>
<dbReference type="InterPro" id="IPR013761">
    <property type="entry name" value="SAM/pointed_sf"/>
</dbReference>
<accession>A0A183ASA1</accession>
<name>A0A183ASA1_9TREM</name>
<dbReference type="AlphaFoldDB" id="A0A183ASA1"/>
<keyword evidence="4" id="KW-1185">Reference proteome</keyword>
<evidence type="ECO:0000313" key="4">
    <source>
        <dbReference type="Proteomes" id="UP000272942"/>
    </source>
</evidence>
<dbReference type="WBParaSite" id="ECPE_0000986701-mRNA-1">
    <property type="protein sequence ID" value="ECPE_0000986701-mRNA-1"/>
    <property type="gene ID" value="ECPE_0000986701"/>
</dbReference>
<organism evidence="5">
    <name type="scientific">Echinostoma caproni</name>
    <dbReference type="NCBI Taxonomy" id="27848"/>
    <lineage>
        <taxon>Eukaryota</taxon>
        <taxon>Metazoa</taxon>
        <taxon>Spiralia</taxon>
        <taxon>Lophotrochozoa</taxon>
        <taxon>Platyhelminthes</taxon>
        <taxon>Trematoda</taxon>
        <taxon>Digenea</taxon>
        <taxon>Plagiorchiida</taxon>
        <taxon>Echinostomata</taxon>
        <taxon>Echinostomatoidea</taxon>
        <taxon>Echinostomatidae</taxon>
        <taxon>Echinostoma</taxon>
    </lineage>
</organism>
<dbReference type="Gene3D" id="1.10.150.50">
    <property type="entry name" value="Transcription Factor, Ets-1"/>
    <property type="match status" value="1"/>
</dbReference>
<dbReference type="Proteomes" id="UP000272942">
    <property type="component" value="Unassembled WGS sequence"/>
</dbReference>